<comment type="similarity">
    <text evidence="3 11">Belongs to the COG6 family.</text>
</comment>
<evidence type="ECO:0000256" key="11">
    <source>
        <dbReference type="RuleBase" id="RU365075"/>
    </source>
</evidence>
<dbReference type="Proteomes" id="UP000075885">
    <property type="component" value="Unassembled WGS sequence"/>
</dbReference>
<dbReference type="SMART" id="SM01087">
    <property type="entry name" value="COG6"/>
    <property type="match status" value="1"/>
</dbReference>
<feature type="coiled-coil region" evidence="12">
    <location>
        <begin position="484"/>
        <end position="515"/>
    </location>
</feature>
<keyword evidence="8 11" id="KW-0333">Golgi apparatus</keyword>
<comment type="subunit">
    <text evidence="4">Component of the conserved oligomeric Golgi complex which is composed of eight different subunits and is required for normal Golgi morphology and localization.</text>
</comment>
<comment type="function">
    <text evidence="1 11">Required for normal Golgi function.</text>
</comment>
<dbReference type="InterPro" id="IPR048368">
    <property type="entry name" value="COG6_N"/>
</dbReference>
<protein>
    <recommendedName>
        <fullName evidence="5 11">Conserved oligomeric Golgi complex subunit 6</fullName>
        <shortName evidence="11">COG complex subunit 6</shortName>
    </recommendedName>
    <alternativeName>
        <fullName evidence="10 11">Component of oligomeric Golgi complex 6</fullName>
    </alternativeName>
</protein>
<dbReference type="EnsemblMetazoa" id="AEPI001526-RA">
    <property type="protein sequence ID" value="AEPI001526-PA"/>
    <property type="gene ID" value="AEPI001526"/>
</dbReference>
<dbReference type="STRING" id="199890.A0A182P3P1"/>
<evidence type="ECO:0000256" key="5">
    <source>
        <dbReference type="ARBA" id="ARBA00020973"/>
    </source>
</evidence>
<proteinExistence type="inferred from homology"/>
<keyword evidence="9 11" id="KW-0472">Membrane</keyword>
<evidence type="ECO:0000256" key="6">
    <source>
        <dbReference type="ARBA" id="ARBA00022448"/>
    </source>
</evidence>
<sequence length="628" mass="71317">MESVNDKEDYIQQRLNKVLESRIETDRETLDALSDLSTFFKENTLQSRRNLRSQIEKRSLEINQNFLSAFKEVKEVLDGICDDINSMSESVDNMKSQLRNTEAQTKDLILQANTLQEENVKLQIQQKIASGFLSRFQLSVGEHQILYGAKRDAPIAAEFFVVLDQVQRIHADCRTLMQSGYQTVALDIMEEMTLHQEAALERLYRWTQSHCRNVESNEMGVLLVEAMARLQERPVLFKYVIDEYSTARRSVVVRSFIDALTIGGPGGNPRPIEMLAHDPKRYIGDMFAYIHQILPPEKENLQMLVRNCDKEDISEQIQSAMINLSDGVCHPLRVRVETILNAEKDTIILFSIFNLIKFYQNMINGIVKGGQLEQCMADMQLFSETTYLSSLTFQVKQLLQGPNENRIGLEPPQTDLVPSPSVGRLLNLLKEILSVASMVAGSQTDIVKIVGCVIDPLLQSVQESASHLPTTDMAVYLLNSLYQIESVISIYEYMEERLERLRAQSDAQIDTLTSEQASSLVSNLNLGPIYTVLQGNAAQIDQRHLQNFVVSWAKLEQFLQTPEILLVPQVNLLISSGHRATVQKRSFNVIIAIYRQIYERINDPKNGYNNPESILPKTPEQIAELLCG</sequence>
<evidence type="ECO:0000313" key="16">
    <source>
        <dbReference type="Proteomes" id="UP000075885"/>
    </source>
</evidence>
<evidence type="ECO:0000256" key="3">
    <source>
        <dbReference type="ARBA" id="ARBA00011023"/>
    </source>
</evidence>
<evidence type="ECO:0000256" key="8">
    <source>
        <dbReference type="ARBA" id="ARBA00023034"/>
    </source>
</evidence>
<keyword evidence="16" id="KW-1185">Reference proteome</keyword>
<evidence type="ECO:0000256" key="2">
    <source>
        <dbReference type="ARBA" id="ARBA00004395"/>
    </source>
</evidence>
<reference evidence="16" key="1">
    <citation type="submission" date="2013-03" db="EMBL/GenBank/DDBJ databases">
        <title>The Genome Sequence of Anopheles epiroticus epiroticus2.</title>
        <authorList>
            <consortium name="The Broad Institute Genomics Platform"/>
            <person name="Neafsey D.E."/>
            <person name="Howell P."/>
            <person name="Walker B."/>
            <person name="Young S.K."/>
            <person name="Zeng Q."/>
            <person name="Gargeya S."/>
            <person name="Fitzgerald M."/>
            <person name="Haas B."/>
            <person name="Abouelleil A."/>
            <person name="Allen A.W."/>
            <person name="Alvarado L."/>
            <person name="Arachchi H.M."/>
            <person name="Berlin A.M."/>
            <person name="Chapman S.B."/>
            <person name="Gainer-Dewar J."/>
            <person name="Goldberg J."/>
            <person name="Griggs A."/>
            <person name="Gujja S."/>
            <person name="Hansen M."/>
            <person name="Howarth C."/>
            <person name="Imamovic A."/>
            <person name="Ireland A."/>
            <person name="Larimer J."/>
            <person name="McCowan C."/>
            <person name="Murphy C."/>
            <person name="Pearson M."/>
            <person name="Poon T.W."/>
            <person name="Priest M."/>
            <person name="Roberts A."/>
            <person name="Saif S."/>
            <person name="Shea T."/>
            <person name="Sisk P."/>
            <person name="Sykes S."/>
            <person name="Wortman J."/>
            <person name="Nusbaum C."/>
            <person name="Birren B."/>
        </authorList>
    </citation>
    <scope>NUCLEOTIDE SEQUENCE [LARGE SCALE GENOMIC DNA]</scope>
    <source>
        <strain evidence="16">Epiroticus2</strain>
    </source>
</reference>
<dbReference type="PANTHER" id="PTHR21506">
    <property type="entry name" value="COMPONENT OF OLIGOMERIC GOLGI COMPLEX 6"/>
    <property type="match status" value="1"/>
</dbReference>
<keyword evidence="12" id="KW-0175">Coiled coil</keyword>
<dbReference type="VEuPathDB" id="VectorBase:AEPI001526"/>
<keyword evidence="6 11" id="KW-0813">Transport</keyword>
<dbReference type="Pfam" id="PF20653">
    <property type="entry name" value="COG6_C"/>
    <property type="match status" value="1"/>
</dbReference>
<evidence type="ECO:0000256" key="7">
    <source>
        <dbReference type="ARBA" id="ARBA00022927"/>
    </source>
</evidence>
<evidence type="ECO:0000256" key="12">
    <source>
        <dbReference type="SAM" id="Coils"/>
    </source>
</evidence>
<evidence type="ECO:0000259" key="13">
    <source>
        <dbReference type="Pfam" id="PF06419"/>
    </source>
</evidence>
<feature type="domain" description="Conserved oligomeric complex COG6 N-terminal" evidence="13">
    <location>
        <begin position="36"/>
        <end position="148"/>
    </location>
</feature>
<evidence type="ECO:0000256" key="4">
    <source>
        <dbReference type="ARBA" id="ARBA00011166"/>
    </source>
</evidence>
<dbReference type="InterPro" id="IPR010490">
    <property type="entry name" value="COG6"/>
</dbReference>
<dbReference type="GO" id="GO:0000139">
    <property type="term" value="C:Golgi membrane"/>
    <property type="evidence" value="ECO:0007669"/>
    <property type="project" value="UniProtKB-SubCell"/>
</dbReference>
<organism evidence="15 16">
    <name type="scientific">Anopheles epiroticus</name>
    <dbReference type="NCBI Taxonomy" id="199890"/>
    <lineage>
        <taxon>Eukaryota</taxon>
        <taxon>Metazoa</taxon>
        <taxon>Ecdysozoa</taxon>
        <taxon>Arthropoda</taxon>
        <taxon>Hexapoda</taxon>
        <taxon>Insecta</taxon>
        <taxon>Pterygota</taxon>
        <taxon>Neoptera</taxon>
        <taxon>Endopterygota</taxon>
        <taxon>Diptera</taxon>
        <taxon>Nematocera</taxon>
        <taxon>Culicoidea</taxon>
        <taxon>Culicidae</taxon>
        <taxon>Anophelinae</taxon>
        <taxon>Anopheles</taxon>
    </lineage>
</organism>
<dbReference type="AlphaFoldDB" id="A0A182P3P1"/>
<keyword evidence="7 11" id="KW-0653">Protein transport</keyword>
<comment type="subcellular location">
    <subcellularLocation>
        <location evidence="2 11">Golgi apparatus membrane</location>
        <topology evidence="2 11">Peripheral membrane protein</topology>
    </subcellularLocation>
</comment>
<evidence type="ECO:0000256" key="9">
    <source>
        <dbReference type="ARBA" id="ARBA00023136"/>
    </source>
</evidence>
<evidence type="ECO:0000313" key="15">
    <source>
        <dbReference type="EnsemblMetazoa" id="AEPI001526-PA"/>
    </source>
</evidence>
<dbReference type="InterPro" id="IPR048369">
    <property type="entry name" value="COG6_C"/>
</dbReference>
<name>A0A182P3P1_9DIPT</name>
<feature type="coiled-coil region" evidence="12">
    <location>
        <begin position="84"/>
        <end position="118"/>
    </location>
</feature>
<evidence type="ECO:0000256" key="10">
    <source>
        <dbReference type="ARBA" id="ARBA00031348"/>
    </source>
</evidence>
<feature type="domain" description="Conserved Oligomeric Golgi complex subunit 6 C-terminal" evidence="14">
    <location>
        <begin position="182"/>
        <end position="626"/>
    </location>
</feature>
<accession>A0A182P3P1</accession>
<dbReference type="GO" id="GO:0006891">
    <property type="term" value="P:intra-Golgi vesicle-mediated transport"/>
    <property type="evidence" value="ECO:0007669"/>
    <property type="project" value="UniProtKB-UniRule"/>
</dbReference>
<dbReference type="PANTHER" id="PTHR21506:SF0">
    <property type="entry name" value="CONSERVED OLIGOMERIC GOLGI COMPLEX SUBUNIT 6"/>
    <property type="match status" value="1"/>
</dbReference>
<evidence type="ECO:0000256" key="1">
    <source>
        <dbReference type="ARBA" id="ARBA00003627"/>
    </source>
</evidence>
<dbReference type="GO" id="GO:0015031">
    <property type="term" value="P:protein transport"/>
    <property type="evidence" value="ECO:0007669"/>
    <property type="project" value="UniProtKB-KW"/>
</dbReference>
<dbReference type="GO" id="GO:0017119">
    <property type="term" value="C:Golgi transport complex"/>
    <property type="evidence" value="ECO:0007669"/>
    <property type="project" value="UniProtKB-UniRule"/>
</dbReference>
<evidence type="ECO:0000259" key="14">
    <source>
        <dbReference type="Pfam" id="PF20653"/>
    </source>
</evidence>
<reference evidence="15" key="2">
    <citation type="submission" date="2020-05" db="UniProtKB">
        <authorList>
            <consortium name="EnsemblMetazoa"/>
        </authorList>
    </citation>
    <scope>IDENTIFICATION</scope>
    <source>
        <strain evidence="15">Epiroticus2</strain>
    </source>
</reference>
<dbReference type="Pfam" id="PF06419">
    <property type="entry name" value="COG6_N"/>
    <property type="match status" value="1"/>
</dbReference>